<evidence type="ECO:0000313" key="2">
    <source>
        <dbReference type="EMBL" id="MTD15611.1"/>
    </source>
</evidence>
<dbReference type="Pfam" id="PF13671">
    <property type="entry name" value="AAA_33"/>
    <property type="match status" value="1"/>
</dbReference>
<keyword evidence="3" id="KW-1185">Reference proteome</keyword>
<feature type="compositionally biased region" description="Low complexity" evidence="1">
    <location>
        <begin position="10"/>
        <end position="23"/>
    </location>
</feature>
<evidence type="ECO:0000256" key="1">
    <source>
        <dbReference type="SAM" id="MobiDB-lite"/>
    </source>
</evidence>
<name>A0A7K1FN66_9ACTN</name>
<comment type="caution">
    <text evidence="2">The sequence shown here is derived from an EMBL/GenBank/DDBJ whole genome shotgun (WGS) entry which is preliminary data.</text>
</comment>
<dbReference type="InterPro" id="IPR027417">
    <property type="entry name" value="P-loop_NTPase"/>
</dbReference>
<dbReference type="EMBL" id="WLYK01000006">
    <property type="protein sequence ID" value="MTD15611.1"/>
    <property type="molecule type" value="Genomic_DNA"/>
</dbReference>
<dbReference type="PANTHER" id="PTHR37807:SF3">
    <property type="entry name" value="OS07G0160300 PROTEIN"/>
    <property type="match status" value="1"/>
</dbReference>
<proteinExistence type="predicted"/>
<evidence type="ECO:0000313" key="3">
    <source>
        <dbReference type="Proteomes" id="UP000460221"/>
    </source>
</evidence>
<dbReference type="PANTHER" id="PTHR37807">
    <property type="entry name" value="OS07G0160300 PROTEIN"/>
    <property type="match status" value="1"/>
</dbReference>
<accession>A0A7K1FN66</accession>
<reference evidence="2 3" key="1">
    <citation type="submission" date="2019-11" db="EMBL/GenBank/DDBJ databases">
        <authorList>
            <person name="Jiang L.-Q."/>
        </authorList>
    </citation>
    <scope>NUCLEOTIDE SEQUENCE [LARGE SCALE GENOMIC DNA]</scope>
    <source>
        <strain evidence="2 3">YIM 132087</strain>
    </source>
</reference>
<feature type="region of interest" description="Disordered" evidence="1">
    <location>
        <begin position="1"/>
        <end position="36"/>
    </location>
</feature>
<protein>
    <submittedName>
        <fullName evidence="2">AAA family ATPase</fullName>
    </submittedName>
</protein>
<sequence>MSGSAPGVKAIPGAPSAGSAIGGCRRARQNDRVPEDREAATPVVYVVAGPAGSGKSTLGRSLAKVTGAVLVDQDIATNPLMDQIARLVGAGDDLDHPALRGPVRQARYQCIIDVAVDNRRLGRSVVLVAPFTGEVTDPARWLALAAQLAPARVVLVWVTVPPEVAWERRQRRNLARDRAATSPPPPLPEPAVAFVAADGALDGMVEAARVAALIRG</sequence>
<dbReference type="Gene3D" id="3.40.50.300">
    <property type="entry name" value="P-loop containing nucleotide triphosphate hydrolases"/>
    <property type="match status" value="1"/>
</dbReference>
<dbReference type="Proteomes" id="UP000460221">
    <property type="component" value="Unassembled WGS sequence"/>
</dbReference>
<organism evidence="2 3">
    <name type="scientific">Nakamurella alba</name>
    <dbReference type="NCBI Taxonomy" id="2665158"/>
    <lineage>
        <taxon>Bacteria</taxon>
        <taxon>Bacillati</taxon>
        <taxon>Actinomycetota</taxon>
        <taxon>Actinomycetes</taxon>
        <taxon>Nakamurellales</taxon>
        <taxon>Nakamurellaceae</taxon>
        <taxon>Nakamurella</taxon>
    </lineage>
</organism>
<gene>
    <name evidence="2" type="ORF">GIS00_16885</name>
</gene>
<dbReference type="AlphaFoldDB" id="A0A7K1FN66"/>
<dbReference type="SUPFAM" id="SSF52540">
    <property type="entry name" value="P-loop containing nucleoside triphosphate hydrolases"/>
    <property type="match status" value="1"/>
</dbReference>